<keyword evidence="1" id="KW-0378">Hydrolase</keyword>
<dbReference type="STRING" id="1423715.FD25_GL002689"/>
<name>A0A0R1LK30_9LACO</name>
<dbReference type="InterPro" id="IPR029058">
    <property type="entry name" value="AB_hydrolase_fold"/>
</dbReference>
<proteinExistence type="predicted"/>
<dbReference type="Pfam" id="PF06028">
    <property type="entry name" value="DUF915"/>
    <property type="match status" value="1"/>
</dbReference>
<keyword evidence="2" id="KW-1185">Reference proteome</keyword>
<dbReference type="PATRIC" id="fig|1423715.3.peg.2771"/>
<evidence type="ECO:0000313" key="2">
    <source>
        <dbReference type="Proteomes" id="UP000051955"/>
    </source>
</evidence>
<gene>
    <name evidence="1" type="ORF">FD25_GL002689</name>
</gene>
<dbReference type="OrthoDB" id="503948at2"/>
<dbReference type="GO" id="GO:0016787">
    <property type="term" value="F:hydrolase activity"/>
    <property type="evidence" value="ECO:0007669"/>
    <property type="project" value="UniProtKB-KW"/>
</dbReference>
<dbReference type="SUPFAM" id="SSF53474">
    <property type="entry name" value="alpha/beta-Hydrolases"/>
    <property type="match status" value="1"/>
</dbReference>
<accession>A0A0R1LK30</accession>
<dbReference type="AlphaFoldDB" id="A0A0R1LK30"/>
<evidence type="ECO:0000313" key="1">
    <source>
        <dbReference type="EMBL" id="KRK96221.1"/>
    </source>
</evidence>
<dbReference type="InterPro" id="IPR010315">
    <property type="entry name" value="DUF915_hydro-like"/>
</dbReference>
<organism evidence="1 2">
    <name type="scientific">Levilactobacillus acidifarinae DSM 19394 = JCM 15949</name>
    <dbReference type="NCBI Taxonomy" id="1423715"/>
    <lineage>
        <taxon>Bacteria</taxon>
        <taxon>Bacillati</taxon>
        <taxon>Bacillota</taxon>
        <taxon>Bacilli</taxon>
        <taxon>Lactobacillales</taxon>
        <taxon>Lactobacillaceae</taxon>
        <taxon>Levilactobacillus</taxon>
    </lineage>
</organism>
<dbReference type="Proteomes" id="UP000051955">
    <property type="component" value="Unassembled WGS sequence"/>
</dbReference>
<comment type="caution">
    <text evidence="1">The sequence shown here is derived from an EMBL/GenBank/DDBJ whole genome shotgun (WGS) entry which is preliminary data.</text>
</comment>
<sequence length="299" mass="33285">MDLSLVELAVISGATSAIGRLRTHRKLARWQRQRPTITPQVPTLFVHGLRGSSKTMKEMLTAAVKFGYHQPLTIHITHAGKLKVSGRWDNSVAHPLIQITFGNNQARLAFQVRWLHEVMIYLRGQHGVQAYNAVGHSAGSVALVAYAEAYGQDEWLPQLQKLVTIAGPFNGVIGMNESHNTNSLAASGRPKIVYPKNFWLPSYADLYRDRQHFPATAAVLNIYGDINDGTHSDRYISTASARSLRYLLGSVPASFREVGFRGAAAEHSRLHDNPHVQELVFDFLFHATHRHPVAPKMTT</sequence>
<reference evidence="1 2" key="1">
    <citation type="journal article" date="2015" name="Genome Announc.">
        <title>Expanding the biotechnology potential of lactobacilli through comparative genomics of 213 strains and associated genera.</title>
        <authorList>
            <person name="Sun Z."/>
            <person name="Harris H.M."/>
            <person name="McCann A."/>
            <person name="Guo C."/>
            <person name="Argimon S."/>
            <person name="Zhang W."/>
            <person name="Yang X."/>
            <person name="Jeffery I.B."/>
            <person name="Cooney J.C."/>
            <person name="Kagawa T.F."/>
            <person name="Liu W."/>
            <person name="Song Y."/>
            <person name="Salvetti E."/>
            <person name="Wrobel A."/>
            <person name="Rasinkangas P."/>
            <person name="Parkhill J."/>
            <person name="Rea M.C."/>
            <person name="O'Sullivan O."/>
            <person name="Ritari J."/>
            <person name="Douillard F.P."/>
            <person name="Paul Ross R."/>
            <person name="Yang R."/>
            <person name="Briner A.E."/>
            <person name="Felis G.E."/>
            <person name="de Vos W.M."/>
            <person name="Barrangou R."/>
            <person name="Klaenhammer T.R."/>
            <person name="Caufield P.W."/>
            <person name="Cui Y."/>
            <person name="Zhang H."/>
            <person name="O'Toole P.W."/>
        </authorList>
    </citation>
    <scope>NUCLEOTIDE SEQUENCE [LARGE SCALE GENOMIC DNA]</scope>
    <source>
        <strain evidence="1 2">DSM 19394</strain>
    </source>
</reference>
<protein>
    <submittedName>
        <fullName evidence="1">Cell surface hydrolase</fullName>
    </submittedName>
</protein>
<dbReference type="Gene3D" id="3.40.50.1820">
    <property type="entry name" value="alpha/beta hydrolase"/>
    <property type="match status" value="1"/>
</dbReference>
<dbReference type="RefSeq" id="WP_146999921.1">
    <property type="nucleotide sequence ID" value="NZ_AZDV01000005.1"/>
</dbReference>
<dbReference type="EMBL" id="AZDV01000005">
    <property type="protein sequence ID" value="KRK96221.1"/>
    <property type="molecule type" value="Genomic_DNA"/>
</dbReference>